<reference evidence="2 3" key="1">
    <citation type="submission" date="2020-07" db="EMBL/GenBank/DDBJ databases">
        <authorList>
            <person name="Zhuang K."/>
            <person name="Ran Y."/>
        </authorList>
    </citation>
    <scope>NUCLEOTIDE SEQUENCE [LARGE SCALE GENOMIC DNA]</scope>
    <source>
        <strain evidence="2 3">WCH-YHL-001</strain>
    </source>
</reference>
<dbReference type="AlphaFoldDB" id="A0A7D6V5H9"/>
<keyword evidence="3" id="KW-1185">Reference proteome</keyword>
<keyword evidence="2" id="KW-0808">Transferase</keyword>
<dbReference type="PROSITE" id="PS51186">
    <property type="entry name" value="GNAT"/>
    <property type="match status" value="1"/>
</dbReference>
<dbReference type="RefSeq" id="WP_181579149.1">
    <property type="nucleotide sequence ID" value="NZ_CP059399.1"/>
</dbReference>
<dbReference type="InterPro" id="IPR016181">
    <property type="entry name" value="Acyl_CoA_acyltransferase"/>
</dbReference>
<evidence type="ECO:0000313" key="3">
    <source>
        <dbReference type="Proteomes" id="UP000515512"/>
    </source>
</evidence>
<dbReference type="InterPro" id="IPR000182">
    <property type="entry name" value="GNAT_dom"/>
</dbReference>
<protein>
    <submittedName>
        <fullName evidence="2">GNAT family N-acetyltransferase</fullName>
    </submittedName>
</protein>
<dbReference type="SUPFAM" id="SSF55729">
    <property type="entry name" value="Acyl-CoA N-acyltransferases (Nat)"/>
    <property type="match status" value="1"/>
</dbReference>
<dbReference type="PANTHER" id="PTHR43610:SF1">
    <property type="entry name" value="N-ACETYLTRANSFERASE DOMAIN-CONTAINING PROTEIN"/>
    <property type="match status" value="1"/>
</dbReference>
<dbReference type="Proteomes" id="UP000515512">
    <property type="component" value="Chromosome"/>
</dbReference>
<organism evidence="2 3">
    <name type="scientific">Nocardia huaxiensis</name>
    <dbReference type="NCBI Taxonomy" id="2755382"/>
    <lineage>
        <taxon>Bacteria</taxon>
        <taxon>Bacillati</taxon>
        <taxon>Actinomycetota</taxon>
        <taxon>Actinomycetes</taxon>
        <taxon>Mycobacteriales</taxon>
        <taxon>Nocardiaceae</taxon>
        <taxon>Nocardia</taxon>
    </lineage>
</organism>
<dbReference type="EMBL" id="CP059399">
    <property type="protein sequence ID" value="QLY27941.1"/>
    <property type="molecule type" value="Genomic_DNA"/>
</dbReference>
<accession>A0A7D6V5H9</accession>
<dbReference type="PANTHER" id="PTHR43610">
    <property type="entry name" value="BLL6696 PROTEIN"/>
    <property type="match status" value="1"/>
</dbReference>
<dbReference type="KEGG" id="nhu:H0264_21210"/>
<dbReference type="Pfam" id="PF13302">
    <property type="entry name" value="Acetyltransf_3"/>
    <property type="match status" value="1"/>
</dbReference>
<name>A0A7D6V5H9_9NOCA</name>
<sequence>MIWPFDIAASGLTDGQVSLREYRCADAEELFEALRDDRAWEHIPREIPRDAAEFDARVRAGLPGLERAAFTIRQRERVVGGTSIFYDPATPGGVEIGATQFDPAVWGTGVNTRAKHLLMREIFARGADWIQFRTDERNGRSAAAIRKLGATDLGVRQDDLVRRDGSVRRSRWFRLDRPAG</sequence>
<gene>
    <name evidence="2" type="ORF">H0264_21210</name>
</gene>
<evidence type="ECO:0000259" key="1">
    <source>
        <dbReference type="PROSITE" id="PS51186"/>
    </source>
</evidence>
<proteinExistence type="predicted"/>
<feature type="domain" description="N-acetyltransferase" evidence="1">
    <location>
        <begin position="17"/>
        <end position="178"/>
    </location>
</feature>
<evidence type="ECO:0000313" key="2">
    <source>
        <dbReference type="EMBL" id="QLY27941.1"/>
    </source>
</evidence>
<dbReference type="Gene3D" id="3.40.630.30">
    <property type="match status" value="1"/>
</dbReference>
<dbReference type="GO" id="GO:0016747">
    <property type="term" value="F:acyltransferase activity, transferring groups other than amino-acyl groups"/>
    <property type="evidence" value="ECO:0007669"/>
    <property type="project" value="InterPro"/>
</dbReference>